<dbReference type="InterPro" id="IPR015943">
    <property type="entry name" value="WD40/YVTN_repeat-like_dom_sf"/>
</dbReference>
<organism evidence="1 2">
    <name type="scientific">Microbacterium maritypicum</name>
    <name type="common">Microbacterium liquefaciens</name>
    <dbReference type="NCBI Taxonomy" id="33918"/>
    <lineage>
        <taxon>Bacteria</taxon>
        <taxon>Bacillati</taxon>
        <taxon>Actinomycetota</taxon>
        <taxon>Actinomycetes</taxon>
        <taxon>Micrococcales</taxon>
        <taxon>Microbacteriaceae</taxon>
        <taxon>Microbacterium</taxon>
    </lineage>
</organism>
<dbReference type="RefSeq" id="WP_229779045.1">
    <property type="nucleotide sequence ID" value="NZ_BJNQ01000025.1"/>
</dbReference>
<dbReference type="Gene3D" id="2.130.10.10">
    <property type="entry name" value="YVTN repeat-like/Quinoprotein amine dehydrogenase"/>
    <property type="match status" value="1"/>
</dbReference>
<reference evidence="1 2" key="1">
    <citation type="submission" date="2019-06" db="EMBL/GenBank/DDBJ databases">
        <title>Whole genome shotgun sequence of Microbacterium liquefaciens NBRC 15037.</title>
        <authorList>
            <person name="Hosoyama A."/>
            <person name="Uohara A."/>
            <person name="Ohji S."/>
            <person name="Ichikawa N."/>
        </authorList>
    </citation>
    <scope>NUCLEOTIDE SEQUENCE [LARGE SCALE GENOMIC DNA]</scope>
    <source>
        <strain evidence="1 2">NBRC 15037</strain>
    </source>
</reference>
<dbReference type="Proteomes" id="UP000317410">
    <property type="component" value="Unassembled WGS sequence"/>
</dbReference>
<comment type="caution">
    <text evidence="1">The sequence shown here is derived from an EMBL/GenBank/DDBJ whole genome shotgun (WGS) entry which is preliminary data.</text>
</comment>
<dbReference type="InterPro" id="IPR011048">
    <property type="entry name" value="Haem_d1_sf"/>
</dbReference>
<dbReference type="EMBL" id="BJNQ01000025">
    <property type="protein sequence ID" value="GEC76756.1"/>
    <property type="molecule type" value="Genomic_DNA"/>
</dbReference>
<proteinExistence type="predicted"/>
<dbReference type="AlphaFoldDB" id="A0A4Y4B8V1"/>
<evidence type="ECO:0000313" key="1">
    <source>
        <dbReference type="EMBL" id="GEC76756.1"/>
    </source>
</evidence>
<accession>A0A4Y4B8V1</accession>
<name>A0A4Y4B8V1_MICMQ</name>
<protein>
    <submittedName>
        <fullName evidence="1">Uncharacterized protein</fullName>
    </submittedName>
</protein>
<sequence>MTLIDTAAKTLEVVDLPEGVEYTFRDIVRGPKDLAYILSSDGAIHVLDPESGDITDSFPVVKAWEGPAEWQDAHPAIVVAGNIAYVTEPAANSVHAVDLTTGKVLASTELDVTPNEIAPAAG</sequence>
<evidence type="ECO:0000313" key="2">
    <source>
        <dbReference type="Proteomes" id="UP000317410"/>
    </source>
</evidence>
<dbReference type="SUPFAM" id="SSF51004">
    <property type="entry name" value="C-terminal (heme d1) domain of cytochrome cd1-nitrite reductase"/>
    <property type="match status" value="1"/>
</dbReference>
<gene>
    <name evidence="1" type="ORF">MLI01_29010</name>
</gene>